<dbReference type="Proteomes" id="UP000189670">
    <property type="component" value="Unassembled WGS sequence"/>
</dbReference>
<accession>A0A1V1P8Z3</accession>
<evidence type="ECO:0000313" key="1">
    <source>
        <dbReference type="EMBL" id="ETR71243.1"/>
    </source>
</evidence>
<name>A0A1V1P8Z3_9BACT</name>
<gene>
    <name evidence="1" type="ORF">OMM_02635</name>
</gene>
<dbReference type="EMBL" id="ATBP01000299">
    <property type="protein sequence ID" value="ETR71243.1"/>
    <property type="molecule type" value="Genomic_DNA"/>
</dbReference>
<protein>
    <submittedName>
        <fullName evidence="1">PA14 domain protein</fullName>
    </submittedName>
</protein>
<evidence type="ECO:0000313" key="2">
    <source>
        <dbReference type="Proteomes" id="UP000189670"/>
    </source>
</evidence>
<proteinExistence type="predicted"/>
<organism evidence="1 2">
    <name type="scientific">Candidatus Magnetoglobus multicellularis str. Araruama</name>
    <dbReference type="NCBI Taxonomy" id="890399"/>
    <lineage>
        <taxon>Bacteria</taxon>
        <taxon>Pseudomonadati</taxon>
        <taxon>Thermodesulfobacteriota</taxon>
        <taxon>Desulfobacteria</taxon>
        <taxon>Desulfobacterales</taxon>
        <taxon>Desulfobacteraceae</taxon>
        <taxon>Candidatus Magnetoglobus</taxon>
    </lineage>
</organism>
<sequence length="1874" mass="210229">MLYNRDTMKGPIFPVNTDTQALDDDLLVIWYTMKDNIAWPSISRTYKCVWPTPSKRIVIASQLGSDGKNDQGVDQTWPDNNNIQVNYYDPIRYKELTVYFQNDPILGGYNPNEEHALIAPSFKYADAMPRPQAVFSLRNDLNISSGDHFTSMPMVLIHYYDTRLNQYKMEVFDIQTTDVNYGYTFDYTMKAGDILVAPYPVNRVIGVATPNEIFGKDTDPTHKCYWEDHKGQAWAISGDTDTEPEFYAYFWYPLDATFWFNIDEDNDGKIEGPAEPVPWLPGKTIGSGEGFPSDLVNKRLAVQVRFNVRWPEETPVLKAGETLTFPGGEYRADNPTSKGLPGVLGWAAGQVVFDSMNPDMNNLEVFSKYLVRLAPVLEQRTVPLLKDDLPSELQPASGNVNVVKGIYYFKELHSGLRNRIYYDPLNQEIGIRGFVNDKTLGDNDLMATPPSVYVLQPNIMSIQERDSIKDLAPTGTRFNSAVEELYDLSRKPTNIDDKDYTIGLQHYHDIDGNVDKFHGEPLMALGPGLALMPNSALLDPLDNDFASFTEGYITLAENNHESLGDLPVALHVIKVTKELYRGAIKTIFSENVFDEKIVLRHTADFGANTEDLVFVWYYREEDGTEEAPPNPPASMGKWKQLEGGLEYNLAGAGSALLVDNLFFCRYHHKNIGANQQIIWSDWAGAANSRPPQSGEDPAETYQPQLAEGWVKRVINGINPFEARVQDFSNIDSPATYVSMIQQAGQRYEGNVAFNPQKDVIENFGLIELYQTVLNRAMNLSIDLDNVANSSGVVTALLLATSRINGFYCLLGNEAYTDALDPTIGFGSNDVSYGSLLPTIFAFQNQVPNLLDEELKLLRGRDEEGARPAYNRLLWNFTKGEGEAAYAMSYNIQDVNSDGFIDEADGRALYPQGHGDAWGHYLTSLKVYYDLLTHKYFNWEARSEKFQIEGVVIDVDYFDERKFAESAASKAKVGCEVVHMTYRSKYVENPDGQWQGYKDTNNNQSWGVQGWGRKAALGAYFDWATANFILPSKDNDPTHTGVKKVDRSTVPDLVEIASQARSIQQTIDNADSGLNPLGLSTDAVPFDIDSTRLKPGVSSSTHFEQIAERAKKALENAQTIFDYANDLKMRLRQVSISTQNFSEQVMDQDRDYRNQLIEIFGTPYQGTIGSGKIYPAGYSGPDYFTYMYIDVNEVNDESIPPPNDTMKAYFQPMNEQFVETVDTSGFWSSAISGIGASNDSVDSIPAAFNHFFNTDLELSNYTTFDVSGVLEIEFPMSASSYSFQAPEKWGMRTSPGEIQIALTELIKAETDLKLELNDYAGLMSDIQTKVDLLKAFSDKNAEELKIGDQWAQKTIMFNTALAGLSLLQTTMEEAAETSEETSEIAAEAMPKVTGLSNDATSAARASTKLSSSIGKKMAKATGYAAQFTTYLLEQEKEIAEMDKDTNIDKVNYNYEVQQMLKDIEGDMGNEASKRVSIFKAREHMSQVSEKYRALLGKGLRLLEERKAFNARVAAKTQGKRYMDMAFRINMNNALSKYHSAFDIAARYVYLSAKAYDYDTNLSDRDPASPKSFMSDIMKERTLGQIQNGSYVIGNGGLGDILAKMTVNYDALKGQMGFNNPQNETGRFSLRKELFRIKDDGNAENDRAWRDILTSSVKGDLWAVPEFRKYCRPFIAEDVGFQPGIVLTFASNILSGKNFFGKKLGGGDHAYDSTNFATKVRSVGMWFDGYDNANLSETPRCYIVPTGSDIMLVPDSMELDSREWTIVDQKIPIPLPISNSDLNNPGWIPSLDGLNGSMIKIRRFSSFRAYHDNGYFDDSQISYDSRLVGRSVWNTKWLIIIPGATFHYDKHYGLKTFIETVKDIKLFFQTYAISGN</sequence>
<comment type="caution">
    <text evidence="1">The sequence shown here is derived from an EMBL/GenBank/DDBJ whole genome shotgun (WGS) entry which is preliminary data.</text>
</comment>
<reference evidence="2" key="1">
    <citation type="submission" date="2012-11" db="EMBL/GenBank/DDBJ databases">
        <authorList>
            <person name="Lucero-Rivera Y.E."/>
            <person name="Tovar-Ramirez D."/>
        </authorList>
    </citation>
    <scope>NUCLEOTIDE SEQUENCE [LARGE SCALE GENOMIC DNA]</scope>
    <source>
        <strain evidence="2">Araruama</strain>
    </source>
</reference>